<name>A0ABU6ZUJ9_9FABA</name>
<proteinExistence type="predicted"/>
<dbReference type="EMBL" id="JASCZI010274070">
    <property type="protein sequence ID" value="MED6225658.1"/>
    <property type="molecule type" value="Genomic_DNA"/>
</dbReference>
<reference evidence="1 2" key="1">
    <citation type="journal article" date="2023" name="Plants (Basel)">
        <title>Bridging the Gap: Combining Genomics and Transcriptomics Approaches to Understand Stylosanthes scabra, an Orphan Legume from the Brazilian Caatinga.</title>
        <authorList>
            <person name="Ferreira-Neto J.R.C."/>
            <person name="da Silva M.D."/>
            <person name="Binneck E."/>
            <person name="de Melo N.F."/>
            <person name="da Silva R.H."/>
            <person name="de Melo A.L.T.M."/>
            <person name="Pandolfi V."/>
            <person name="Bustamante F.O."/>
            <person name="Brasileiro-Vidal A.C."/>
            <person name="Benko-Iseppon A.M."/>
        </authorList>
    </citation>
    <scope>NUCLEOTIDE SEQUENCE [LARGE SCALE GENOMIC DNA]</scope>
    <source>
        <tissue evidence="1">Leaves</tissue>
    </source>
</reference>
<dbReference type="Proteomes" id="UP001341840">
    <property type="component" value="Unassembled WGS sequence"/>
</dbReference>
<evidence type="ECO:0000313" key="1">
    <source>
        <dbReference type="EMBL" id="MED6225658.1"/>
    </source>
</evidence>
<accession>A0ABU6ZUJ9</accession>
<gene>
    <name evidence="1" type="ORF">PIB30_095732</name>
</gene>
<sequence>MTLSEWIGAWGRNKQPLQVVKHSDPIPSFVCGLYGNAAHQTKSVEFSSVWDKCLVPSSFMILDGDMDEIDRWADINQDLLQEISKRFFSYDDDCMKLRLVYKKWRLKLPKIPSGNKIPWLLLPEETYKNHCYEDEEIYHLMQ</sequence>
<protein>
    <submittedName>
        <fullName evidence="1">Uncharacterized protein</fullName>
    </submittedName>
</protein>
<organism evidence="1 2">
    <name type="scientific">Stylosanthes scabra</name>
    <dbReference type="NCBI Taxonomy" id="79078"/>
    <lineage>
        <taxon>Eukaryota</taxon>
        <taxon>Viridiplantae</taxon>
        <taxon>Streptophyta</taxon>
        <taxon>Embryophyta</taxon>
        <taxon>Tracheophyta</taxon>
        <taxon>Spermatophyta</taxon>
        <taxon>Magnoliopsida</taxon>
        <taxon>eudicotyledons</taxon>
        <taxon>Gunneridae</taxon>
        <taxon>Pentapetalae</taxon>
        <taxon>rosids</taxon>
        <taxon>fabids</taxon>
        <taxon>Fabales</taxon>
        <taxon>Fabaceae</taxon>
        <taxon>Papilionoideae</taxon>
        <taxon>50 kb inversion clade</taxon>
        <taxon>dalbergioids sensu lato</taxon>
        <taxon>Dalbergieae</taxon>
        <taxon>Pterocarpus clade</taxon>
        <taxon>Stylosanthes</taxon>
    </lineage>
</organism>
<evidence type="ECO:0000313" key="2">
    <source>
        <dbReference type="Proteomes" id="UP001341840"/>
    </source>
</evidence>
<comment type="caution">
    <text evidence="1">The sequence shown here is derived from an EMBL/GenBank/DDBJ whole genome shotgun (WGS) entry which is preliminary data.</text>
</comment>
<keyword evidence="2" id="KW-1185">Reference proteome</keyword>